<organism evidence="1 2">
    <name type="scientific">Dentiscutata heterogama</name>
    <dbReference type="NCBI Taxonomy" id="1316150"/>
    <lineage>
        <taxon>Eukaryota</taxon>
        <taxon>Fungi</taxon>
        <taxon>Fungi incertae sedis</taxon>
        <taxon>Mucoromycota</taxon>
        <taxon>Glomeromycotina</taxon>
        <taxon>Glomeromycetes</taxon>
        <taxon>Diversisporales</taxon>
        <taxon>Gigasporaceae</taxon>
        <taxon>Dentiscutata</taxon>
    </lineage>
</organism>
<evidence type="ECO:0000313" key="1">
    <source>
        <dbReference type="EMBL" id="CAG8540387.1"/>
    </source>
</evidence>
<gene>
    <name evidence="1" type="ORF">DHETER_LOCUS4779</name>
</gene>
<proteinExistence type="predicted"/>
<accession>A0ACA9LP63</accession>
<name>A0ACA9LP63_9GLOM</name>
<reference evidence="1" key="1">
    <citation type="submission" date="2021-06" db="EMBL/GenBank/DDBJ databases">
        <authorList>
            <person name="Kallberg Y."/>
            <person name="Tangrot J."/>
            <person name="Rosling A."/>
        </authorList>
    </citation>
    <scope>NUCLEOTIDE SEQUENCE</scope>
    <source>
        <strain evidence="1">IL203A</strain>
    </source>
</reference>
<keyword evidence="2" id="KW-1185">Reference proteome</keyword>
<protein>
    <submittedName>
        <fullName evidence="1">191_t:CDS:1</fullName>
    </submittedName>
</protein>
<dbReference type="Proteomes" id="UP000789702">
    <property type="component" value="Unassembled WGS sequence"/>
</dbReference>
<comment type="caution">
    <text evidence="1">The sequence shown here is derived from an EMBL/GenBank/DDBJ whole genome shotgun (WGS) entry which is preliminary data.</text>
</comment>
<evidence type="ECO:0000313" key="2">
    <source>
        <dbReference type="Proteomes" id="UP000789702"/>
    </source>
</evidence>
<dbReference type="EMBL" id="CAJVPU010004951">
    <property type="protein sequence ID" value="CAG8540387.1"/>
    <property type="molecule type" value="Genomic_DNA"/>
</dbReference>
<sequence length="189" mass="21671">MEVDTDLVTPSDSEANYEASYESSQEASHEANYMANHEANYEANHETNYEANDKTNHDTNDEASVTTTKTYIRFYYDYSFTDISAENDSTNSDYQSDDDYYQYVSKQTCTSTNNNLCELQQPMGRAWIVYLIVGLGLDLYNKDIGLDLDINNPLIFYWAELGLYCYPAQPSPCGTLLITKRLVFKFEES</sequence>